<evidence type="ECO:0000256" key="1">
    <source>
        <dbReference type="ARBA" id="ARBA00022741"/>
    </source>
</evidence>
<dbReference type="InterPro" id="IPR014001">
    <property type="entry name" value="Helicase_ATP-bd"/>
</dbReference>
<evidence type="ECO:0000259" key="6">
    <source>
        <dbReference type="PROSITE" id="PS51192"/>
    </source>
</evidence>
<keyword evidence="9" id="KW-1185">Reference proteome</keyword>
<evidence type="ECO:0000259" key="7">
    <source>
        <dbReference type="PROSITE" id="PS51194"/>
    </source>
</evidence>
<dbReference type="PROSITE" id="PS51192">
    <property type="entry name" value="HELICASE_ATP_BIND_1"/>
    <property type="match status" value="1"/>
</dbReference>
<dbReference type="GO" id="GO:0016787">
    <property type="term" value="F:hydrolase activity"/>
    <property type="evidence" value="ECO:0007669"/>
    <property type="project" value="UniProtKB-KW"/>
</dbReference>
<feature type="region of interest" description="Disordered" evidence="5">
    <location>
        <begin position="1"/>
        <end position="110"/>
    </location>
</feature>
<accession>A0A165I093</accession>
<evidence type="ECO:0000313" key="9">
    <source>
        <dbReference type="Proteomes" id="UP000077266"/>
    </source>
</evidence>
<dbReference type="PANTHER" id="PTHR45626:SF17">
    <property type="entry name" value="HELICASE-LIKE TRANSCRIPTION FACTOR"/>
    <property type="match status" value="1"/>
</dbReference>
<dbReference type="PROSITE" id="PS51194">
    <property type="entry name" value="HELICASE_CTER"/>
    <property type="match status" value="1"/>
</dbReference>
<keyword evidence="1" id="KW-0547">Nucleotide-binding</keyword>
<feature type="domain" description="Helicase C-terminal" evidence="7">
    <location>
        <begin position="558"/>
        <end position="725"/>
    </location>
</feature>
<evidence type="ECO:0000313" key="8">
    <source>
        <dbReference type="EMBL" id="KZV92712.1"/>
    </source>
</evidence>
<dbReference type="Pfam" id="PF00271">
    <property type="entry name" value="Helicase_C"/>
    <property type="match status" value="1"/>
</dbReference>
<organism evidence="8 9">
    <name type="scientific">Exidia glandulosa HHB12029</name>
    <dbReference type="NCBI Taxonomy" id="1314781"/>
    <lineage>
        <taxon>Eukaryota</taxon>
        <taxon>Fungi</taxon>
        <taxon>Dikarya</taxon>
        <taxon>Basidiomycota</taxon>
        <taxon>Agaricomycotina</taxon>
        <taxon>Agaricomycetes</taxon>
        <taxon>Auriculariales</taxon>
        <taxon>Exidiaceae</taxon>
        <taxon>Exidia</taxon>
    </lineage>
</organism>
<dbReference type="Gene3D" id="3.40.50.10810">
    <property type="entry name" value="Tandem AAA-ATPase domain"/>
    <property type="match status" value="1"/>
</dbReference>
<feature type="domain" description="Helicase ATP-binding" evidence="6">
    <location>
        <begin position="195"/>
        <end position="368"/>
    </location>
</feature>
<evidence type="ECO:0000256" key="3">
    <source>
        <dbReference type="ARBA" id="ARBA00022806"/>
    </source>
</evidence>
<dbReference type="Pfam" id="PF00176">
    <property type="entry name" value="SNF2-rel_dom"/>
    <property type="match status" value="1"/>
</dbReference>
<dbReference type="SUPFAM" id="SSF52540">
    <property type="entry name" value="P-loop containing nucleoside triphosphate hydrolases"/>
    <property type="match status" value="2"/>
</dbReference>
<dbReference type="OrthoDB" id="448448at2759"/>
<dbReference type="InterPro" id="IPR001650">
    <property type="entry name" value="Helicase_C-like"/>
</dbReference>
<feature type="compositionally biased region" description="Polar residues" evidence="5">
    <location>
        <begin position="36"/>
        <end position="55"/>
    </location>
</feature>
<keyword evidence="3" id="KW-0347">Helicase</keyword>
<dbReference type="AlphaFoldDB" id="A0A165I093"/>
<dbReference type="GO" id="GO:0008094">
    <property type="term" value="F:ATP-dependent activity, acting on DNA"/>
    <property type="evidence" value="ECO:0007669"/>
    <property type="project" value="TreeGrafter"/>
</dbReference>
<dbReference type="GO" id="GO:0004386">
    <property type="term" value="F:helicase activity"/>
    <property type="evidence" value="ECO:0007669"/>
    <property type="project" value="UniProtKB-KW"/>
</dbReference>
<dbReference type="InterPro" id="IPR049730">
    <property type="entry name" value="SNF2/RAD54-like_C"/>
</dbReference>
<evidence type="ECO:0000256" key="4">
    <source>
        <dbReference type="ARBA" id="ARBA00022840"/>
    </source>
</evidence>
<protein>
    <recommendedName>
        <fullName evidence="10">P-loop containing nucleoside triphosphate hydrolase protein</fullName>
    </recommendedName>
</protein>
<dbReference type="SMART" id="SM00487">
    <property type="entry name" value="DEXDc"/>
    <property type="match status" value="1"/>
</dbReference>
<evidence type="ECO:0008006" key="10">
    <source>
        <dbReference type="Google" id="ProtNLM"/>
    </source>
</evidence>
<dbReference type="GO" id="GO:0006281">
    <property type="term" value="P:DNA repair"/>
    <property type="evidence" value="ECO:0007669"/>
    <property type="project" value="TreeGrafter"/>
</dbReference>
<keyword evidence="4" id="KW-0067">ATP-binding</keyword>
<dbReference type="InterPro" id="IPR038718">
    <property type="entry name" value="SNF2-like_sf"/>
</dbReference>
<evidence type="ECO:0000256" key="5">
    <source>
        <dbReference type="SAM" id="MobiDB-lite"/>
    </source>
</evidence>
<dbReference type="InParanoid" id="A0A165I093"/>
<sequence length="740" mass="83311">MNTHDDKQKTHKRRPSQPPALSPASIRPPKRPTPSNPAAAQSTITRKPLNENTNLLKKPKAPEDQASSYKPINPHAQREPAVQRYGPNPTAVSNKNSRPPVQAHPPRTPQQQMVYSIKQGDVLSIPELDAKLVPSGLKKTLLRHQLQGLFWLRCMENPQYPITQRDGEVQLWLMKFRKTKNELFNVLADSFKTPRESAPLGRGAIIADDMGLGKTFLMLAHILVSKDTEPVAPRSTFCGVTLLVLPLSLLQGWEKEIEDSIEPERLKFLTYHAPNVKKNTKVEDLESQDLVIVTYDTLQNDCTTNGPLSKICWKRLVLDEGHEAINVKSKKTQAIMKIIAERTVIMTGTVFINSPKDFGTFLAITNLCKPLNVDKDFKKYITTKLNSEDEEKRFAAESLLKSVVRQTTLRRTKDMMVDDHRPLVPLPPIDVRDVAVSLSPEVQKGYDEILELVQTRIVQLSAPGTIHEVPRLFLSAITYLRLYCLDPSLVKANWVKTLRSDVESRSQAQTVLFTEQATTVHKVLKGSSFFDPTTEEALEDTTPMTVEDDDAEPELSAKIQALVKQLDAFPSGDKILVFSQFTRFLTRIERILTRRGIPSLRLDGSQTDAQRRTTLKRFDVVDTDNAKKWPEAHPRVLLLSLKAGACGLNLTVANHVIFMDPWWQSAIIQQATDRIRRLGQTKPMTVHHLLAAGTIEERVRYVSAHKQKISDDAFSWIKTPVLKEEAEAARISDALKALGL</sequence>
<dbReference type="InterPro" id="IPR050628">
    <property type="entry name" value="SNF2_RAD54_helicase_TF"/>
</dbReference>
<dbReference type="SMART" id="SM00490">
    <property type="entry name" value="HELICc"/>
    <property type="match status" value="1"/>
</dbReference>
<feature type="compositionally biased region" description="Polar residues" evidence="5">
    <location>
        <begin position="90"/>
        <end position="99"/>
    </location>
</feature>
<evidence type="ECO:0000256" key="2">
    <source>
        <dbReference type="ARBA" id="ARBA00022801"/>
    </source>
</evidence>
<name>A0A165I093_EXIGL</name>
<proteinExistence type="predicted"/>
<dbReference type="Proteomes" id="UP000077266">
    <property type="component" value="Unassembled WGS sequence"/>
</dbReference>
<gene>
    <name evidence="8" type="ORF">EXIGLDRAFT_836231</name>
</gene>
<dbReference type="GO" id="GO:0005524">
    <property type="term" value="F:ATP binding"/>
    <property type="evidence" value="ECO:0007669"/>
    <property type="project" value="UniProtKB-KW"/>
</dbReference>
<dbReference type="STRING" id="1314781.A0A165I093"/>
<dbReference type="EMBL" id="KV426003">
    <property type="protein sequence ID" value="KZV92712.1"/>
    <property type="molecule type" value="Genomic_DNA"/>
</dbReference>
<dbReference type="InterPro" id="IPR000330">
    <property type="entry name" value="SNF2_N"/>
</dbReference>
<dbReference type="CDD" id="cd18793">
    <property type="entry name" value="SF2_C_SNF"/>
    <property type="match status" value="1"/>
</dbReference>
<keyword evidence="2" id="KW-0378">Hydrolase</keyword>
<reference evidence="8 9" key="1">
    <citation type="journal article" date="2016" name="Mol. Biol. Evol.">
        <title>Comparative Genomics of Early-Diverging Mushroom-Forming Fungi Provides Insights into the Origins of Lignocellulose Decay Capabilities.</title>
        <authorList>
            <person name="Nagy L.G."/>
            <person name="Riley R."/>
            <person name="Tritt A."/>
            <person name="Adam C."/>
            <person name="Daum C."/>
            <person name="Floudas D."/>
            <person name="Sun H."/>
            <person name="Yadav J.S."/>
            <person name="Pangilinan J."/>
            <person name="Larsson K.H."/>
            <person name="Matsuura K."/>
            <person name="Barry K."/>
            <person name="Labutti K."/>
            <person name="Kuo R."/>
            <person name="Ohm R.A."/>
            <person name="Bhattacharya S.S."/>
            <person name="Shirouzu T."/>
            <person name="Yoshinaga Y."/>
            <person name="Martin F.M."/>
            <person name="Grigoriev I.V."/>
            <person name="Hibbett D.S."/>
        </authorList>
    </citation>
    <scope>NUCLEOTIDE SEQUENCE [LARGE SCALE GENOMIC DNA]</scope>
    <source>
        <strain evidence="8 9">HHB12029</strain>
    </source>
</reference>
<dbReference type="PANTHER" id="PTHR45626">
    <property type="entry name" value="TRANSCRIPTION TERMINATION FACTOR 2-RELATED"/>
    <property type="match status" value="1"/>
</dbReference>
<dbReference type="Gene3D" id="3.40.50.300">
    <property type="entry name" value="P-loop containing nucleotide triphosphate hydrolases"/>
    <property type="match status" value="1"/>
</dbReference>
<dbReference type="GO" id="GO:0005634">
    <property type="term" value="C:nucleus"/>
    <property type="evidence" value="ECO:0007669"/>
    <property type="project" value="TreeGrafter"/>
</dbReference>
<dbReference type="InterPro" id="IPR027417">
    <property type="entry name" value="P-loop_NTPase"/>
</dbReference>